<dbReference type="InterPro" id="IPR009100">
    <property type="entry name" value="AcylCoA_DH/oxidase_NM_dom_sf"/>
</dbReference>
<dbReference type="AlphaFoldDB" id="A0A7W7S5B7"/>
<dbReference type="GO" id="GO:0050660">
    <property type="term" value="F:flavin adenine dinucleotide binding"/>
    <property type="evidence" value="ECO:0007669"/>
    <property type="project" value="InterPro"/>
</dbReference>
<evidence type="ECO:0000313" key="9">
    <source>
        <dbReference type="Proteomes" id="UP000534286"/>
    </source>
</evidence>
<feature type="domain" description="Acyl-CoA dehydrogenase/oxidase C-terminal" evidence="6">
    <location>
        <begin position="204"/>
        <end position="334"/>
    </location>
</feature>
<dbReference type="SUPFAM" id="SSF47203">
    <property type="entry name" value="Acyl-CoA dehydrogenase C-terminal domain-like"/>
    <property type="match status" value="1"/>
</dbReference>
<keyword evidence="4" id="KW-0274">FAD</keyword>
<dbReference type="Pfam" id="PF00441">
    <property type="entry name" value="Acyl-CoA_dh_1"/>
    <property type="match status" value="1"/>
</dbReference>
<dbReference type="Gene3D" id="1.20.140.10">
    <property type="entry name" value="Butyryl-CoA Dehydrogenase, subunit A, domain 3"/>
    <property type="match status" value="1"/>
</dbReference>
<gene>
    <name evidence="8" type="ORF">FHR32_008568</name>
</gene>
<dbReference type="InterPro" id="IPR036250">
    <property type="entry name" value="AcylCo_DH-like_C"/>
</dbReference>
<dbReference type="PANTHER" id="PTHR43884:SF20">
    <property type="entry name" value="ACYL-COA DEHYDROGENASE FADE28"/>
    <property type="match status" value="1"/>
</dbReference>
<comment type="caution">
    <text evidence="8">The sequence shown here is derived from an EMBL/GenBank/DDBJ whole genome shotgun (WGS) entry which is preliminary data.</text>
</comment>
<keyword evidence="5" id="KW-0560">Oxidoreductase</keyword>
<dbReference type="Proteomes" id="UP000534286">
    <property type="component" value="Unassembled WGS sequence"/>
</dbReference>
<keyword evidence="3" id="KW-0285">Flavoprotein</keyword>
<organism evidence="8 9">
    <name type="scientific">Streptosporangium album</name>
    <dbReference type="NCBI Taxonomy" id="47479"/>
    <lineage>
        <taxon>Bacteria</taxon>
        <taxon>Bacillati</taxon>
        <taxon>Actinomycetota</taxon>
        <taxon>Actinomycetes</taxon>
        <taxon>Streptosporangiales</taxon>
        <taxon>Streptosporangiaceae</taxon>
        <taxon>Streptosporangium</taxon>
    </lineage>
</organism>
<keyword evidence="9" id="KW-1185">Reference proteome</keyword>
<comment type="cofactor">
    <cofactor evidence="1">
        <name>FAD</name>
        <dbReference type="ChEBI" id="CHEBI:57692"/>
    </cofactor>
</comment>
<dbReference type="InterPro" id="IPR013786">
    <property type="entry name" value="AcylCoA_DH/ox_N"/>
</dbReference>
<comment type="similarity">
    <text evidence="2">Belongs to the acyl-CoA dehydrogenase family.</text>
</comment>
<dbReference type="EMBL" id="JACHJU010000007">
    <property type="protein sequence ID" value="MBB4944165.1"/>
    <property type="molecule type" value="Genomic_DNA"/>
</dbReference>
<dbReference type="InterPro" id="IPR037069">
    <property type="entry name" value="AcylCoA_DH/ox_N_sf"/>
</dbReference>
<dbReference type="GO" id="GO:0003995">
    <property type="term" value="F:acyl-CoA dehydrogenase activity"/>
    <property type="evidence" value="ECO:0007669"/>
    <property type="project" value="TreeGrafter"/>
</dbReference>
<dbReference type="SUPFAM" id="SSF56645">
    <property type="entry name" value="Acyl-CoA dehydrogenase NM domain-like"/>
    <property type="match status" value="1"/>
</dbReference>
<evidence type="ECO:0000259" key="6">
    <source>
        <dbReference type="Pfam" id="PF00441"/>
    </source>
</evidence>
<feature type="domain" description="Acyl-CoA dehydrogenase/oxidase N-terminal" evidence="7">
    <location>
        <begin position="12"/>
        <end position="119"/>
    </location>
</feature>
<dbReference type="PANTHER" id="PTHR43884">
    <property type="entry name" value="ACYL-COA DEHYDROGENASE"/>
    <property type="match status" value="1"/>
</dbReference>
<accession>A0A7W7S5B7</accession>
<evidence type="ECO:0000259" key="7">
    <source>
        <dbReference type="Pfam" id="PF02771"/>
    </source>
</evidence>
<evidence type="ECO:0000256" key="1">
    <source>
        <dbReference type="ARBA" id="ARBA00001974"/>
    </source>
</evidence>
<reference evidence="8 9" key="1">
    <citation type="submission" date="2020-08" db="EMBL/GenBank/DDBJ databases">
        <title>Sequencing the genomes of 1000 actinobacteria strains.</title>
        <authorList>
            <person name="Klenk H.-P."/>
        </authorList>
    </citation>
    <scope>NUCLEOTIDE SEQUENCE [LARGE SCALE GENOMIC DNA]</scope>
    <source>
        <strain evidence="8 9">DSM 43023</strain>
    </source>
</reference>
<evidence type="ECO:0000256" key="2">
    <source>
        <dbReference type="ARBA" id="ARBA00009347"/>
    </source>
</evidence>
<proteinExistence type="inferred from homology"/>
<dbReference type="Pfam" id="PF02771">
    <property type="entry name" value="Acyl-CoA_dh_N"/>
    <property type="match status" value="1"/>
</dbReference>
<dbReference type="RefSeq" id="WP_184760035.1">
    <property type="nucleotide sequence ID" value="NZ_BAABEK010000040.1"/>
</dbReference>
<evidence type="ECO:0000256" key="3">
    <source>
        <dbReference type="ARBA" id="ARBA00022630"/>
    </source>
</evidence>
<evidence type="ECO:0000313" key="8">
    <source>
        <dbReference type="EMBL" id="MBB4944165.1"/>
    </source>
</evidence>
<name>A0A7W7S5B7_9ACTN</name>
<dbReference type="Gene3D" id="1.10.540.10">
    <property type="entry name" value="Acyl-CoA dehydrogenase/oxidase, N-terminal domain"/>
    <property type="match status" value="1"/>
</dbReference>
<dbReference type="InterPro" id="IPR009075">
    <property type="entry name" value="AcylCo_DH/oxidase_C"/>
</dbReference>
<evidence type="ECO:0000256" key="5">
    <source>
        <dbReference type="ARBA" id="ARBA00023002"/>
    </source>
</evidence>
<sequence>MAEVRRNDYSLSDDQRAVRDSFTEFFVRECPSSRVRDAEPHGFDEKLWRSMAQTGAVTMGLPMELGGGDADLVDLVLVAEQYGRHLAPVPLIEATVALRLLGRSAPEQAGAWIEGAAAGGLFPTLALRPMATDRQLIPAGSVAAAVLGLNGDDLVLAATEKPLPQVRNQGSAPLAWWEASPGTVLATGPRARELYGQAVREWKLLTAAALVGIGDGALQLGLAFVKDRKAFDTPIGAFQAISHALADTYTAVIGARHLTWKAAWFTENEPGRRRELIPMAFAYAAQTAMKAATVGTHVQGGFGFTVESDLQLYFRRAKGWSVLAGDPRAELSAIGRLLADQVRS</sequence>
<evidence type="ECO:0000256" key="4">
    <source>
        <dbReference type="ARBA" id="ARBA00022827"/>
    </source>
</evidence>
<protein>
    <submittedName>
        <fullName evidence="8">Alkylation response protein AidB-like acyl-CoA dehydrogenase</fullName>
    </submittedName>
</protein>